<dbReference type="Gene3D" id="2.40.350.10">
    <property type="entry name" value="SO1590-like"/>
    <property type="match status" value="1"/>
</dbReference>
<dbReference type="Pfam" id="PF11528">
    <property type="entry name" value="DUF3224"/>
    <property type="match status" value="1"/>
</dbReference>
<proteinExistence type="predicted"/>
<dbReference type="EMBL" id="BAAAPC010000002">
    <property type="protein sequence ID" value="GAA1983267.1"/>
    <property type="molecule type" value="Genomic_DNA"/>
</dbReference>
<organism evidence="1 2">
    <name type="scientific">Nocardiopsis rhodophaea</name>
    <dbReference type="NCBI Taxonomy" id="280238"/>
    <lineage>
        <taxon>Bacteria</taxon>
        <taxon>Bacillati</taxon>
        <taxon>Actinomycetota</taxon>
        <taxon>Actinomycetes</taxon>
        <taxon>Streptosporangiales</taxon>
        <taxon>Nocardiopsidaceae</taxon>
        <taxon>Nocardiopsis</taxon>
    </lineage>
</organism>
<protein>
    <submittedName>
        <fullName evidence="1">DUF3224 domain-containing protein</fullName>
    </submittedName>
</protein>
<evidence type="ECO:0000313" key="2">
    <source>
        <dbReference type="Proteomes" id="UP001501585"/>
    </source>
</evidence>
<accession>A0ABN2SAT8</accession>
<gene>
    <name evidence="1" type="ORF">GCM10009799_05640</name>
</gene>
<dbReference type="InterPro" id="IPR023159">
    <property type="entry name" value="SO1590-like_sf"/>
</dbReference>
<name>A0ABN2SAT8_9ACTN</name>
<keyword evidence="2" id="KW-1185">Reference proteome</keyword>
<dbReference type="RefSeq" id="WP_344099318.1">
    <property type="nucleotide sequence ID" value="NZ_BAAAPC010000002.1"/>
</dbReference>
<dbReference type="InterPro" id="IPR021607">
    <property type="entry name" value="DUF3224"/>
</dbReference>
<comment type="caution">
    <text evidence="1">The sequence shown here is derived from an EMBL/GenBank/DDBJ whole genome shotgun (WGS) entry which is preliminary data.</text>
</comment>
<reference evidence="1 2" key="1">
    <citation type="journal article" date="2019" name="Int. J. Syst. Evol. Microbiol.">
        <title>The Global Catalogue of Microorganisms (GCM) 10K type strain sequencing project: providing services to taxonomists for standard genome sequencing and annotation.</title>
        <authorList>
            <consortium name="The Broad Institute Genomics Platform"/>
            <consortium name="The Broad Institute Genome Sequencing Center for Infectious Disease"/>
            <person name="Wu L."/>
            <person name="Ma J."/>
        </authorList>
    </citation>
    <scope>NUCLEOTIDE SEQUENCE [LARGE SCALE GENOMIC DNA]</scope>
    <source>
        <strain evidence="1 2">JCM 15313</strain>
    </source>
</reference>
<dbReference type="Proteomes" id="UP001501585">
    <property type="component" value="Unassembled WGS sequence"/>
</dbReference>
<evidence type="ECO:0000313" key="1">
    <source>
        <dbReference type="EMBL" id="GAA1983267.1"/>
    </source>
</evidence>
<sequence length="136" mass="14597">MQTTRTTGEFTFANWEEHTIGQLEDGPKLAHASVTNTFSGGMEAATTTCAYTIAYLTETTGTFTGLELVNGVLDGRKGSFVLEERGSFDAESSVHCTFEVVPGSGTDELTGLTGRGHFTTHQGKPSTRYTFDYGHG</sequence>
<dbReference type="SUPFAM" id="SSF159238">
    <property type="entry name" value="SO1590-like"/>
    <property type="match status" value="1"/>
</dbReference>